<dbReference type="EMBL" id="LWLT01000009">
    <property type="status" value="NOT_ANNOTATED_CDS"/>
    <property type="molecule type" value="Genomic_DNA"/>
</dbReference>
<reference evidence="6" key="2">
    <citation type="submission" date="2025-08" db="UniProtKB">
        <authorList>
            <consortium name="Ensembl"/>
        </authorList>
    </citation>
    <scope>IDENTIFICATION</scope>
</reference>
<organism evidence="6 7">
    <name type="scientific">Capra hircus</name>
    <name type="common">Goat</name>
    <dbReference type="NCBI Taxonomy" id="9925"/>
    <lineage>
        <taxon>Eukaryota</taxon>
        <taxon>Metazoa</taxon>
        <taxon>Chordata</taxon>
        <taxon>Craniata</taxon>
        <taxon>Vertebrata</taxon>
        <taxon>Euteleostomi</taxon>
        <taxon>Mammalia</taxon>
        <taxon>Eutheria</taxon>
        <taxon>Laurasiatheria</taxon>
        <taxon>Artiodactyla</taxon>
        <taxon>Ruminantia</taxon>
        <taxon>Pecora</taxon>
        <taxon>Bovidae</taxon>
        <taxon>Caprinae</taxon>
        <taxon>Capra</taxon>
    </lineage>
</organism>
<keyword evidence="2 5" id="KW-0812">Transmembrane</keyword>
<evidence type="ECO:0000313" key="6">
    <source>
        <dbReference type="Ensembl" id="ENSCHIP00000030862.1"/>
    </source>
</evidence>
<evidence type="ECO:0000256" key="5">
    <source>
        <dbReference type="SAM" id="Phobius"/>
    </source>
</evidence>
<dbReference type="GO" id="GO:0016020">
    <property type="term" value="C:membrane"/>
    <property type="evidence" value="ECO:0007669"/>
    <property type="project" value="UniProtKB-SubCell"/>
</dbReference>
<reference evidence="6 7" key="1">
    <citation type="submission" date="2016-04" db="EMBL/GenBank/DDBJ databases">
        <title>Polished mammalian reference genomes with single-molecule sequencing and chromosome conformation capture applied to the Capra hircus genome.</title>
        <authorList>
            <person name="Bickhart D.M."/>
            <person name="Koren S."/>
            <person name="Rosen B."/>
            <person name="Hastie A."/>
            <person name="Liachko I."/>
            <person name="Sullivan S.T."/>
            <person name="Burton J."/>
            <person name="Sayre B.L."/>
            <person name="Huson H.J."/>
            <person name="Lee J."/>
            <person name="Lam E."/>
            <person name="Kelley C.M."/>
            <person name="Hutchison J.L."/>
            <person name="Zhou Y."/>
            <person name="Sun J."/>
            <person name="Crisa A."/>
            <person name="Schwartz J.C."/>
            <person name="Hammond J.A."/>
            <person name="Schroeder S.G."/>
            <person name="Liu G.E."/>
            <person name="Dunham M."/>
            <person name="Shendure J."/>
            <person name="Sonstegard T.S."/>
            <person name="Phillippy A.M."/>
            <person name="Van Tassell C.P."/>
            <person name="Smith T.P."/>
        </authorList>
    </citation>
    <scope>NUCLEOTIDE SEQUENCE [LARGE SCALE GENOMIC DNA]</scope>
</reference>
<dbReference type="Proteomes" id="UP000291000">
    <property type="component" value="Chromosome 11"/>
</dbReference>
<dbReference type="Ensembl" id="ENSCHIT00000038734.1">
    <property type="protein sequence ID" value="ENSCHIP00000030862.1"/>
    <property type="gene ID" value="ENSCHIG00000025452.1"/>
</dbReference>
<comment type="subcellular location">
    <subcellularLocation>
        <location evidence="1">Membrane</location>
        <topology evidence="1">Multi-pass membrane protein</topology>
    </subcellularLocation>
</comment>
<proteinExistence type="predicted"/>
<sequence length="274" mass="31270">MADSIKNFFRAFPGESKTPSGEFLLIPSQKRNSGKRTSRILVQRRVQSIVRKQECEPYIVSRIFQCLALFWFSLLFVLWMLLLFVFSKAGNPILFQDVAELAFEVSERKPHSLPSITDMLFNLVLRALFLLQRMFVSLFPIYLAGQLVGLLYISLLYSLHCFKYHWFNKGTEIHQRLSNIKEIGFTTLDSVCPCNGCLLSVLFPLFIFSTNEAKISAKAYLFQLHHFSLVVVLSSRVLHKMVYLQSALSSSTSAEKFPSPHPSPVLKCKTGTIT</sequence>
<name>A0A452G2U6_CAPHI</name>
<dbReference type="STRING" id="9925.ENSCHIP00000030862"/>
<reference evidence="6" key="3">
    <citation type="submission" date="2025-09" db="UniProtKB">
        <authorList>
            <consortium name="Ensembl"/>
        </authorList>
    </citation>
    <scope>IDENTIFICATION</scope>
</reference>
<dbReference type="PANTHER" id="PTHR21389">
    <property type="entry name" value="P53 INDUCED PROTEIN"/>
    <property type="match status" value="1"/>
</dbReference>
<evidence type="ECO:0000256" key="2">
    <source>
        <dbReference type="ARBA" id="ARBA00022692"/>
    </source>
</evidence>
<feature type="transmembrane region" description="Helical" evidence="5">
    <location>
        <begin position="141"/>
        <end position="162"/>
    </location>
</feature>
<dbReference type="GO" id="GO:0016236">
    <property type="term" value="P:macroautophagy"/>
    <property type="evidence" value="ECO:0007669"/>
    <property type="project" value="TreeGrafter"/>
</dbReference>
<keyword evidence="7" id="KW-1185">Reference proteome</keyword>
<dbReference type="GeneTree" id="ENSGT00390000018633"/>
<protein>
    <submittedName>
        <fullName evidence="6">Uncharacterized protein</fullName>
    </submittedName>
</protein>
<accession>A0A452G2U6</accession>
<feature type="transmembrane region" description="Helical" evidence="5">
    <location>
        <begin position="68"/>
        <end position="86"/>
    </location>
</feature>
<dbReference type="AlphaFoldDB" id="A0A452G2U6"/>
<dbReference type="PANTHER" id="PTHR21389:SF0">
    <property type="entry name" value="ETOPOSIDE-INDUCED PROTEIN 2.4 HOMOLOG"/>
    <property type="match status" value="1"/>
</dbReference>
<keyword evidence="4 5" id="KW-0472">Membrane</keyword>
<keyword evidence="3 5" id="KW-1133">Transmembrane helix</keyword>
<dbReference type="GO" id="GO:0005783">
    <property type="term" value="C:endoplasmic reticulum"/>
    <property type="evidence" value="ECO:0007669"/>
    <property type="project" value="TreeGrafter"/>
</dbReference>
<evidence type="ECO:0000256" key="1">
    <source>
        <dbReference type="ARBA" id="ARBA00004141"/>
    </source>
</evidence>
<evidence type="ECO:0000256" key="3">
    <source>
        <dbReference type="ARBA" id="ARBA00022989"/>
    </source>
</evidence>
<evidence type="ECO:0000313" key="7">
    <source>
        <dbReference type="Proteomes" id="UP000291000"/>
    </source>
</evidence>
<evidence type="ECO:0000256" key="4">
    <source>
        <dbReference type="ARBA" id="ARBA00023136"/>
    </source>
</evidence>